<dbReference type="EMBL" id="CP076750">
    <property type="protein sequence ID" value="QWW23406.1"/>
    <property type="molecule type" value="Genomic_DNA"/>
</dbReference>
<comment type="similarity">
    <text evidence="3">Belongs to the BLOC1S4 family.</text>
</comment>
<evidence type="ECO:0000256" key="3">
    <source>
        <dbReference type="ARBA" id="ARBA00007289"/>
    </source>
</evidence>
<evidence type="ECO:0000256" key="2">
    <source>
        <dbReference type="ARBA" id="ARBA00004496"/>
    </source>
</evidence>
<organism evidence="7">
    <name type="scientific">Candidozyma auris</name>
    <name type="common">Yeast</name>
    <name type="synonym">Candida auris</name>
    <dbReference type="NCBI Taxonomy" id="498019"/>
    <lineage>
        <taxon>Eukaryota</taxon>
        <taxon>Fungi</taxon>
        <taxon>Dikarya</taxon>
        <taxon>Ascomycota</taxon>
        <taxon>Saccharomycotina</taxon>
        <taxon>Pichiomycetes</taxon>
        <taxon>Metschnikowiaceae</taxon>
        <taxon>Candidozyma</taxon>
    </lineage>
</organism>
<dbReference type="InterPro" id="IPR034455">
    <property type="entry name" value="CNL1"/>
</dbReference>
<keyword evidence="5" id="KW-0963">Cytoplasm</keyword>
<comment type="function">
    <text evidence="1">Component of the biogenesis of lysosome-related organelles complex-1 (BLOC-1), a complex that is involved in endosomal cargo sorting.</text>
</comment>
<protein>
    <recommendedName>
        <fullName evidence="4">Biogenesis of lysosome-related organelles complex 1 subunit CNL1</fullName>
    </recommendedName>
    <alternativeName>
        <fullName evidence="6">CNO-like protein 1</fullName>
    </alternativeName>
</protein>
<dbReference type="CDD" id="cd24144">
    <property type="entry name" value="BLOC1_CNL1"/>
    <property type="match status" value="1"/>
</dbReference>
<gene>
    <name evidence="7" type="ORF">CA7LBN_002207</name>
</gene>
<evidence type="ECO:0000313" key="7">
    <source>
        <dbReference type="EMBL" id="QWW23406.1"/>
    </source>
</evidence>
<dbReference type="PANTHER" id="PTHR39145">
    <property type="entry name" value="BIOGENESIS OF LYSOSOME-RELATED ORGANELLES COMPLEX 1 SUBUNIT CNL1"/>
    <property type="match status" value="1"/>
</dbReference>
<dbReference type="Proteomes" id="UP000825438">
    <property type="component" value="Chromosome II"/>
</dbReference>
<dbReference type="GO" id="GO:0005737">
    <property type="term" value="C:cytoplasm"/>
    <property type="evidence" value="ECO:0007669"/>
    <property type="project" value="UniProtKB-SubCell"/>
</dbReference>
<evidence type="ECO:0000256" key="5">
    <source>
        <dbReference type="ARBA" id="ARBA00022490"/>
    </source>
</evidence>
<proteinExistence type="inferred from homology"/>
<evidence type="ECO:0000256" key="6">
    <source>
        <dbReference type="ARBA" id="ARBA00029995"/>
    </source>
</evidence>
<dbReference type="GO" id="GO:0031083">
    <property type="term" value="C:BLOC-1 complex"/>
    <property type="evidence" value="ECO:0007669"/>
    <property type="project" value="InterPro"/>
</dbReference>
<comment type="subcellular location">
    <subcellularLocation>
        <location evidence="2">Cytoplasm</location>
    </subcellularLocation>
</comment>
<name>A0A8F2W168_CANAR</name>
<accession>A0A8F2W168</accession>
<evidence type="ECO:0000256" key="4">
    <source>
        <dbReference type="ARBA" id="ARBA00014971"/>
    </source>
</evidence>
<evidence type="ECO:0000256" key="1">
    <source>
        <dbReference type="ARBA" id="ARBA00003807"/>
    </source>
</evidence>
<dbReference type="GO" id="GO:0007032">
    <property type="term" value="P:endosome organization"/>
    <property type="evidence" value="ECO:0007669"/>
    <property type="project" value="TreeGrafter"/>
</dbReference>
<dbReference type="PANTHER" id="PTHR39145:SF1">
    <property type="entry name" value="BIOGENESIS OF LYSOSOME-RELATED ORGANELLES COMPLEX 1 SUBUNIT CNL1"/>
    <property type="match status" value="1"/>
</dbReference>
<dbReference type="AlphaFoldDB" id="A0A8F2W168"/>
<sequence length="135" mass="15835">MHAKEANKIRSQMVRICVDLLTSSPPTPSSMPEDDDPLKIKDLAVTYDYLMYKIHDHIATLSETTYKSVQTKQRLIEQDYFQHQLHLDENVAEIQSLLKSCDDIELQFMKLDQLYSFVDDFKARVAYLEEEFDKV</sequence>
<reference evidence="7" key="1">
    <citation type="submission" date="2021-06" db="EMBL/GenBank/DDBJ databases">
        <title>Candida auris outbreak in lebanese hospital.</title>
        <authorList>
            <person name="Finianos M."/>
        </authorList>
    </citation>
    <scope>NUCLEOTIDE SEQUENCE</scope>
    <source>
        <strain evidence="7">CA7LBN</strain>
    </source>
</reference>